<evidence type="ECO:0000313" key="7">
    <source>
        <dbReference type="Proteomes" id="UP000038010"/>
    </source>
</evidence>
<dbReference type="STRING" id="1664694.A0A0N1HPZ2"/>
<feature type="binding site" description="axial binding residue" evidence="5">
    <location>
        <position position="451"/>
    </location>
    <ligand>
        <name>heme</name>
        <dbReference type="ChEBI" id="CHEBI:30413"/>
    </ligand>
    <ligandPart>
        <name>Fe</name>
        <dbReference type="ChEBI" id="CHEBI:18248"/>
    </ligandPart>
</feature>
<comment type="caution">
    <text evidence="6">The sequence shown here is derived from an EMBL/GenBank/DDBJ whole genome shotgun (WGS) entry which is preliminary data.</text>
</comment>
<evidence type="ECO:0000256" key="1">
    <source>
        <dbReference type="ARBA" id="ARBA00001971"/>
    </source>
</evidence>
<dbReference type="Proteomes" id="UP000038010">
    <property type="component" value="Unassembled WGS sequence"/>
</dbReference>
<dbReference type="GO" id="GO:0008168">
    <property type="term" value="F:methyltransferase activity"/>
    <property type="evidence" value="ECO:0007669"/>
    <property type="project" value="UniProtKB-KW"/>
</dbReference>
<evidence type="ECO:0000256" key="3">
    <source>
        <dbReference type="ARBA" id="ARBA00022723"/>
    </source>
</evidence>
<keyword evidence="6" id="KW-0489">Methyltransferase</keyword>
<name>A0A0N1HPZ2_9EURO</name>
<sequence>MDITSEHHTALVVALSVLLLSYIVYCRHFHPLASVPGPFLASITTAWLAHAYWRQDWHKYAIQLHKQYGPVVRIGPNAVDVGDPEAVKVIYGAGSKFFKGQWYGEFCSPSAGRARRTLITIADKTEHKKLRRMIDPLYTLKAARESEALFNEPIDFFVQQMNAKKGQVVDMADWAVALAVDAFTSMTYGKPYGCLNEGQGDDMLAFVHNNWMPYTWINALAPWLSSLEKRFRNLQVAAKVIATGKPPVQIFGWVAEQLKKGYAACDESGRPRRVLTMLERSIRVQQDHPEEFGRDSVEAHMFEVVFAGFETCGATIPKMLYHISTTPGCQDRLRSELAAVKRPSGLDGLATYDELTQLPYLNACIHESYRINPITGLSLSRKVPEGGVTMNGFDIPAGIEIGITPQVPVSNERIMPQPELFRPERWLEATKEERALMERIDLMFGGGQSRCPGNVFAAALLHKVVAVVYSNFRVEFIGPPSDIRETNRFPVKWENVKMRLTSI</sequence>
<dbReference type="PANTHER" id="PTHR24305">
    <property type="entry name" value="CYTOCHROME P450"/>
    <property type="match status" value="1"/>
</dbReference>
<protein>
    <submittedName>
        <fullName evidence="6">Pisatin demethylase</fullName>
    </submittedName>
</protein>
<keyword evidence="5" id="KW-0349">Heme</keyword>
<dbReference type="GO" id="GO:0032259">
    <property type="term" value="P:methylation"/>
    <property type="evidence" value="ECO:0007669"/>
    <property type="project" value="UniProtKB-KW"/>
</dbReference>
<dbReference type="InterPro" id="IPR001128">
    <property type="entry name" value="Cyt_P450"/>
</dbReference>
<dbReference type="RefSeq" id="XP_017999877.1">
    <property type="nucleotide sequence ID" value="XM_018140236.1"/>
</dbReference>
<dbReference type="EMBL" id="LFJN01000013">
    <property type="protein sequence ID" value="KPI39914.1"/>
    <property type="molecule type" value="Genomic_DNA"/>
</dbReference>
<comment type="similarity">
    <text evidence="2">Belongs to the cytochrome P450 family.</text>
</comment>
<evidence type="ECO:0000256" key="2">
    <source>
        <dbReference type="ARBA" id="ARBA00010617"/>
    </source>
</evidence>
<dbReference type="OrthoDB" id="3934656at2759"/>
<dbReference type="SUPFAM" id="SSF48264">
    <property type="entry name" value="Cytochrome P450"/>
    <property type="match status" value="1"/>
</dbReference>
<evidence type="ECO:0000313" key="6">
    <source>
        <dbReference type="EMBL" id="KPI39914.1"/>
    </source>
</evidence>
<dbReference type="PANTHER" id="PTHR24305:SF166">
    <property type="entry name" value="CYTOCHROME P450 12A4, MITOCHONDRIAL-RELATED"/>
    <property type="match status" value="1"/>
</dbReference>
<reference evidence="6 7" key="1">
    <citation type="submission" date="2015-06" db="EMBL/GenBank/DDBJ databases">
        <title>Draft genome of the ant-associated black yeast Phialophora attae CBS 131958.</title>
        <authorList>
            <person name="Moreno L.F."/>
            <person name="Stielow B.J."/>
            <person name="de Hoog S."/>
            <person name="Vicente V.A."/>
            <person name="Weiss V.A."/>
            <person name="de Vries M."/>
            <person name="Cruz L.M."/>
            <person name="Souza E.M."/>
        </authorList>
    </citation>
    <scope>NUCLEOTIDE SEQUENCE [LARGE SCALE GENOMIC DNA]</scope>
    <source>
        <strain evidence="6 7">CBS 131958</strain>
    </source>
</reference>
<gene>
    <name evidence="6" type="ORF">AB675_11394</name>
</gene>
<evidence type="ECO:0000256" key="5">
    <source>
        <dbReference type="PIRSR" id="PIRSR602403-1"/>
    </source>
</evidence>
<dbReference type="VEuPathDB" id="FungiDB:AB675_11394"/>
<dbReference type="Gene3D" id="1.10.630.10">
    <property type="entry name" value="Cytochrome P450"/>
    <property type="match status" value="1"/>
</dbReference>
<keyword evidence="7" id="KW-1185">Reference proteome</keyword>
<comment type="cofactor">
    <cofactor evidence="1 5">
        <name>heme</name>
        <dbReference type="ChEBI" id="CHEBI:30413"/>
    </cofactor>
</comment>
<dbReference type="InterPro" id="IPR002403">
    <property type="entry name" value="Cyt_P450_E_grp-IV"/>
</dbReference>
<dbReference type="GeneID" id="28732116"/>
<dbReference type="GO" id="GO:0004497">
    <property type="term" value="F:monooxygenase activity"/>
    <property type="evidence" value="ECO:0007669"/>
    <property type="project" value="InterPro"/>
</dbReference>
<dbReference type="GO" id="GO:0020037">
    <property type="term" value="F:heme binding"/>
    <property type="evidence" value="ECO:0007669"/>
    <property type="project" value="InterPro"/>
</dbReference>
<accession>A0A0N1HPZ2</accession>
<dbReference type="Pfam" id="PF00067">
    <property type="entry name" value="p450"/>
    <property type="match status" value="1"/>
</dbReference>
<dbReference type="PRINTS" id="PR00465">
    <property type="entry name" value="EP450IV"/>
</dbReference>
<keyword evidence="4 5" id="KW-0408">Iron</keyword>
<keyword evidence="6" id="KW-0808">Transferase</keyword>
<proteinExistence type="inferred from homology"/>
<evidence type="ECO:0000256" key="4">
    <source>
        <dbReference type="ARBA" id="ARBA00023004"/>
    </source>
</evidence>
<keyword evidence="3 5" id="KW-0479">Metal-binding</keyword>
<dbReference type="AlphaFoldDB" id="A0A0N1HPZ2"/>
<dbReference type="GO" id="GO:0016705">
    <property type="term" value="F:oxidoreductase activity, acting on paired donors, with incorporation or reduction of molecular oxygen"/>
    <property type="evidence" value="ECO:0007669"/>
    <property type="project" value="InterPro"/>
</dbReference>
<dbReference type="InterPro" id="IPR036396">
    <property type="entry name" value="Cyt_P450_sf"/>
</dbReference>
<organism evidence="6 7">
    <name type="scientific">Cyphellophora attinorum</name>
    <dbReference type="NCBI Taxonomy" id="1664694"/>
    <lineage>
        <taxon>Eukaryota</taxon>
        <taxon>Fungi</taxon>
        <taxon>Dikarya</taxon>
        <taxon>Ascomycota</taxon>
        <taxon>Pezizomycotina</taxon>
        <taxon>Eurotiomycetes</taxon>
        <taxon>Chaetothyriomycetidae</taxon>
        <taxon>Chaetothyriales</taxon>
        <taxon>Cyphellophoraceae</taxon>
        <taxon>Cyphellophora</taxon>
    </lineage>
</organism>
<dbReference type="GO" id="GO:0005506">
    <property type="term" value="F:iron ion binding"/>
    <property type="evidence" value="ECO:0007669"/>
    <property type="project" value="InterPro"/>
</dbReference>
<dbReference type="InterPro" id="IPR050121">
    <property type="entry name" value="Cytochrome_P450_monoxygenase"/>
</dbReference>